<reference evidence="6" key="1">
    <citation type="submission" date="2023-07" db="EMBL/GenBank/DDBJ databases">
        <title>30 novel species of actinomycetes from the DSMZ collection.</title>
        <authorList>
            <person name="Nouioui I."/>
        </authorList>
    </citation>
    <scope>NUCLEOTIDE SEQUENCE [LARGE SCALE GENOMIC DNA]</scope>
    <source>
        <strain evidence="6">DSM 40932</strain>
    </source>
</reference>
<protein>
    <submittedName>
        <fullName evidence="5">ABC transporter ATP-binding protein</fullName>
    </submittedName>
</protein>
<name>A0ABU2VV32_9ACTN</name>
<organism evidence="5 6">
    <name type="scientific">Streptomyces stephensoniae</name>
    <dbReference type="NCBI Taxonomy" id="3375367"/>
    <lineage>
        <taxon>Bacteria</taxon>
        <taxon>Bacillati</taxon>
        <taxon>Actinomycetota</taxon>
        <taxon>Actinomycetes</taxon>
        <taxon>Kitasatosporales</taxon>
        <taxon>Streptomycetaceae</taxon>
        <taxon>Streptomyces</taxon>
    </lineage>
</organism>
<dbReference type="InterPro" id="IPR015854">
    <property type="entry name" value="ABC_transpr_LolD-like"/>
</dbReference>
<keyword evidence="6" id="KW-1185">Reference proteome</keyword>
<proteinExistence type="predicted"/>
<comment type="caution">
    <text evidence="5">The sequence shown here is derived from an EMBL/GenBank/DDBJ whole genome shotgun (WGS) entry which is preliminary data.</text>
</comment>
<dbReference type="Pfam" id="PF00005">
    <property type="entry name" value="ABC_tran"/>
    <property type="match status" value="1"/>
</dbReference>
<dbReference type="RefSeq" id="WP_311595163.1">
    <property type="nucleotide sequence ID" value="NZ_JAVRFG010000001.1"/>
</dbReference>
<dbReference type="InterPro" id="IPR017871">
    <property type="entry name" value="ABC_transporter-like_CS"/>
</dbReference>
<evidence type="ECO:0000256" key="2">
    <source>
        <dbReference type="ARBA" id="ARBA00022741"/>
    </source>
</evidence>
<dbReference type="InterPro" id="IPR027417">
    <property type="entry name" value="P-loop_NTPase"/>
</dbReference>
<dbReference type="InterPro" id="IPR003593">
    <property type="entry name" value="AAA+_ATPase"/>
</dbReference>
<dbReference type="EMBL" id="JAVRFG010000001">
    <property type="protein sequence ID" value="MDT0489100.1"/>
    <property type="molecule type" value="Genomic_DNA"/>
</dbReference>
<dbReference type="Proteomes" id="UP001180556">
    <property type="component" value="Unassembled WGS sequence"/>
</dbReference>
<feature type="domain" description="ABC transporter" evidence="4">
    <location>
        <begin position="7"/>
        <end position="243"/>
    </location>
</feature>
<accession>A0ABU2VV32</accession>
<dbReference type="PROSITE" id="PS00211">
    <property type="entry name" value="ABC_TRANSPORTER_1"/>
    <property type="match status" value="1"/>
</dbReference>
<dbReference type="CDD" id="cd03255">
    <property type="entry name" value="ABC_MJ0796_LolCDE_FtsE"/>
    <property type="match status" value="1"/>
</dbReference>
<sequence>MGKNVAITATQVGKTFPMGRQTVTALRDISLSVPAGTLTALTGPSGSGKSTLLHLIAGLERVGSGTLDVLGSELHACTSAELSALRLREIGFVHQDFSLLADLTLIENVRLPLEALGTARGDATAAARAAMGRVGLAGLEERFPAEVSGGQQQRAAIARAIVGERTLVLADEPTGSLDSRTGAEIMDVLAQLRDEGVTVVLSTHNPANLAHADRIAVLHDGTLVSFGTAGTADSSGSAEAGTA</sequence>
<evidence type="ECO:0000256" key="1">
    <source>
        <dbReference type="ARBA" id="ARBA00022448"/>
    </source>
</evidence>
<dbReference type="PANTHER" id="PTHR24220">
    <property type="entry name" value="IMPORT ATP-BINDING PROTEIN"/>
    <property type="match status" value="1"/>
</dbReference>
<dbReference type="InterPro" id="IPR017911">
    <property type="entry name" value="MacB-like_ATP-bd"/>
</dbReference>
<evidence type="ECO:0000256" key="3">
    <source>
        <dbReference type="ARBA" id="ARBA00022840"/>
    </source>
</evidence>
<keyword evidence="2" id="KW-0547">Nucleotide-binding</keyword>
<dbReference type="PROSITE" id="PS50893">
    <property type="entry name" value="ABC_TRANSPORTER_2"/>
    <property type="match status" value="1"/>
</dbReference>
<keyword evidence="1" id="KW-0813">Transport</keyword>
<dbReference type="InterPro" id="IPR003439">
    <property type="entry name" value="ABC_transporter-like_ATP-bd"/>
</dbReference>
<gene>
    <name evidence="5" type="ORF">RM717_01100</name>
</gene>
<dbReference type="Gene3D" id="3.40.50.300">
    <property type="entry name" value="P-loop containing nucleotide triphosphate hydrolases"/>
    <property type="match status" value="1"/>
</dbReference>
<evidence type="ECO:0000313" key="5">
    <source>
        <dbReference type="EMBL" id="MDT0489100.1"/>
    </source>
</evidence>
<dbReference type="GO" id="GO:0005524">
    <property type="term" value="F:ATP binding"/>
    <property type="evidence" value="ECO:0007669"/>
    <property type="project" value="UniProtKB-KW"/>
</dbReference>
<evidence type="ECO:0000259" key="4">
    <source>
        <dbReference type="PROSITE" id="PS50893"/>
    </source>
</evidence>
<keyword evidence="3 5" id="KW-0067">ATP-binding</keyword>
<evidence type="ECO:0000313" key="6">
    <source>
        <dbReference type="Proteomes" id="UP001180556"/>
    </source>
</evidence>
<dbReference type="SUPFAM" id="SSF52540">
    <property type="entry name" value="P-loop containing nucleoside triphosphate hydrolases"/>
    <property type="match status" value="1"/>
</dbReference>
<dbReference type="SMART" id="SM00382">
    <property type="entry name" value="AAA"/>
    <property type="match status" value="1"/>
</dbReference>